<evidence type="ECO:0000313" key="1">
    <source>
        <dbReference type="EMBL" id="AWD92305.1"/>
    </source>
</evidence>
<sequence>MDFQIGTVKKTQGQVKKHITQCTPQEKEQLNKAKDRVKDLWLKRGIKTGYHLQDKIRNGETKFSYLRAMEAMIHGEIIEYNETGADKRVLIRSGIGHVGESIDDIVVQCIVVSLFSGKVITSYLNKASDRHKTLDPRRYNKNLKINLPKHLTK</sequence>
<dbReference type="EMBL" id="MH193369">
    <property type="protein sequence ID" value="AWD92305.1"/>
    <property type="molecule type" value="Genomic_DNA"/>
</dbReference>
<keyword evidence="2" id="KW-1185">Reference proteome</keyword>
<organism evidence="1 2">
    <name type="scientific">Enterococcus phage LY0322</name>
    <dbReference type="NCBI Taxonomy" id="2172042"/>
    <lineage>
        <taxon>Viruses</taxon>
        <taxon>Duplodnaviria</taxon>
        <taxon>Heunggongvirae</taxon>
        <taxon>Uroviricota</taxon>
        <taxon>Caudoviricetes</taxon>
        <taxon>Efquatrovirus</taxon>
        <taxon>Efquatrovirus LY0322</taxon>
    </lineage>
</organism>
<dbReference type="GeneID" id="40101534"/>
<name>A0A2S1GSC6_9CAUD</name>
<evidence type="ECO:0000313" key="2">
    <source>
        <dbReference type="Proteomes" id="UP000247285"/>
    </source>
</evidence>
<proteinExistence type="predicted"/>
<dbReference type="Proteomes" id="UP000247285">
    <property type="component" value="Segment"/>
</dbReference>
<protein>
    <submittedName>
        <fullName evidence="1">Uncharacterized protein</fullName>
    </submittedName>
</protein>
<dbReference type="RefSeq" id="YP_009624681.1">
    <property type="nucleotide sequence ID" value="NC_042125.1"/>
</dbReference>
<dbReference type="OrthoDB" id="12169at10239"/>
<accession>A0A2S1GSC6</accession>
<reference evidence="1 2" key="1">
    <citation type="submission" date="2018-04" db="EMBL/GenBank/DDBJ databases">
        <title>The genome sequence of bacteriophage LY0322 lytic for Enterococcus.</title>
        <authorList>
            <person name="Liu Y."/>
            <person name="Shi H."/>
            <person name="Sun Y."/>
        </authorList>
    </citation>
    <scope>NUCLEOTIDE SEQUENCE [LARGE SCALE GENOMIC DNA]</scope>
</reference>
<dbReference type="KEGG" id="vg:40101534"/>